<proteinExistence type="predicted"/>
<sequence length="194" mass="21002">MVDVVNVIPPAQCPGHFDVKPGDIQKLADADLFLMHGWQGEMFSQELIASANNPDLTVIVPKIDVPGSWMAPPVQLEAIDEITAILSQADEKNRSAYQKSAAELKGEFEAKEAEIEAKLAEGNLSSINVMCAEMLVEFVEWTGLNIVASYGRPDSLTPQVVKELVDEGRQAKVTLIIDNLQSGQDAGKGVAEEL</sequence>
<name>X1VCW0_9ZZZZ</name>
<evidence type="ECO:0000256" key="1">
    <source>
        <dbReference type="ARBA" id="ARBA00004196"/>
    </source>
</evidence>
<keyword evidence="3" id="KW-0479">Metal-binding</keyword>
<organism evidence="6">
    <name type="scientific">marine sediment metagenome</name>
    <dbReference type="NCBI Taxonomy" id="412755"/>
    <lineage>
        <taxon>unclassified sequences</taxon>
        <taxon>metagenomes</taxon>
        <taxon>ecological metagenomes</taxon>
    </lineage>
</organism>
<accession>X1VCW0</accession>
<evidence type="ECO:0008006" key="7">
    <source>
        <dbReference type="Google" id="ProtNLM"/>
    </source>
</evidence>
<evidence type="ECO:0000256" key="2">
    <source>
        <dbReference type="ARBA" id="ARBA00022448"/>
    </source>
</evidence>
<dbReference type="GO" id="GO:0030313">
    <property type="term" value="C:cell envelope"/>
    <property type="evidence" value="ECO:0007669"/>
    <property type="project" value="UniProtKB-SubCell"/>
</dbReference>
<gene>
    <name evidence="6" type="ORF">S12H4_43911</name>
</gene>
<evidence type="ECO:0000256" key="3">
    <source>
        <dbReference type="ARBA" id="ARBA00022723"/>
    </source>
</evidence>
<dbReference type="PANTHER" id="PTHR42953:SF1">
    <property type="entry name" value="METAL-BINDING PROTEIN HI_0362-RELATED"/>
    <property type="match status" value="1"/>
</dbReference>
<dbReference type="GO" id="GO:0030001">
    <property type="term" value="P:metal ion transport"/>
    <property type="evidence" value="ECO:0007669"/>
    <property type="project" value="InterPro"/>
</dbReference>
<dbReference type="PANTHER" id="PTHR42953">
    <property type="entry name" value="HIGH-AFFINITY ZINC UPTAKE SYSTEM PROTEIN ZNUA-RELATED"/>
    <property type="match status" value="1"/>
</dbReference>
<comment type="subcellular location">
    <subcellularLocation>
        <location evidence="1">Cell envelope</location>
    </subcellularLocation>
</comment>
<dbReference type="Gene3D" id="3.40.50.1980">
    <property type="entry name" value="Nitrogenase molybdenum iron protein domain"/>
    <property type="match status" value="1"/>
</dbReference>
<keyword evidence="5" id="KW-0175">Coiled coil</keyword>
<evidence type="ECO:0000256" key="5">
    <source>
        <dbReference type="SAM" id="Coils"/>
    </source>
</evidence>
<keyword evidence="4" id="KW-0732">Signal</keyword>
<reference evidence="6" key="1">
    <citation type="journal article" date="2014" name="Front. Microbiol.">
        <title>High frequency of phylogenetically diverse reductive dehalogenase-homologous genes in deep subseafloor sedimentary metagenomes.</title>
        <authorList>
            <person name="Kawai M."/>
            <person name="Futagami T."/>
            <person name="Toyoda A."/>
            <person name="Takaki Y."/>
            <person name="Nishi S."/>
            <person name="Hori S."/>
            <person name="Arai W."/>
            <person name="Tsubouchi T."/>
            <person name="Morono Y."/>
            <person name="Uchiyama I."/>
            <person name="Ito T."/>
            <person name="Fujiyama A."/>
            <person name="Inagaki F."/>
            <person name="Takami H."/>
        </authorList>
    </citation>
    <scope>NUCLEOTIDE SEQUENCE</scope>
    <source>
        <strain evidence="6">Expedition CK06-06</strain>
    </source>
</reference>
<protein>
    <recommendedName>
        <fullName evidence="7">Fe/B12 periplasmic-binding domain-containing protein</fullName>
    </recommendedName>
</protein>
<dbReference type="SUPFAM" id="SSF53807">
    <property type="entry name" value="Helical backbone' metal receptor"/>
    <property type="match status" value="1"/>
</dbReference>
<dbReference type="InterPro" id="IPR050492">
    <property type="entry name" value="Bact_metal-bind_prot9"/>
</dbReference>
<comment type="caution">
    <text evidence="6">The sequence shown here is derived from an EMBL/GenBank/DDBJ whole genome shotgun (WGS) entry which is preliminary data.</text>
</comment>
<feature type="non-terminal residue" evidence="6">
    <location>
        <position position="194"/>
    </location>
</feature>
<dbReference type="GO" id="GO:0046872">
    <property type="term" value="F:metal ion binding"/>
    <property type="evidence" value="ECO:0007669"/>
    <property type="project" value="UniProtKB-KW"/>
</dbReference>
<dbReference type="AlphaFoldDB" id="X1VCW0"/>
<evidence type="ECO:0000313" key="6">
    <source>
        <dbReference type="EMBL" id="GAJ11641.1"/>
    </source>
</evidence>
<dbReference type="InterPro" id="IPR006127">
    <property type="entry name" value="ZnuA-like"/>
</dbReference>
<dbReference type="Pfam" id="PF01297">
    <property type="entry name" value="ZnuA"/>
    <property type="match status" value="1"/>
</dbReference>
<evidence type="ECO:0000256" key="4">
    <source>
        <dbReference type="ARBA" id="ARBA00022729"/>
    </source>
</evidence>
<dbReference type="EMBL" id="BARW01027000">
    <property type="protein sequence ID" value="GAJ11641.1"/>
    <property type="molecule type" value="Genomic_DNA"/>
</dbReference>
<feature type="coiled-coil region" evidence="5">
    <location>
        <begin position="94"/>
        <end position="121"/>
    </location>
</feature>
<keyword evidence="2" id="KW-0813">Transport</keyword>